<protein>
    <submittedName>
        <fullName evidence="7">Uncharacterized protein LOC127749889</fullName>
    </submittedName>
</protein>
<dbReference type="GeneID" id="127749889"/>
<dbReference type="AlphaFoldDB" id="A0A9C6U8V3"/>
<dbReference type="InterPro" id="IPR036383">
    <property type="entry name" value="TSP1_rpt_sf"/>
</dbReference>
<reference evidence="7" key="1">
    <citation type="submission" date="2025-08" db="UniProtKB">
        <authorList>
            <consortium name="RefSeq"/>
        </authorList>
    </citation>
    <scope>IDENTIFICATION</scope>
    <source>
        <tissue evidence="7">Whole organism</tissue>
    </source>
</reference>
<accession>A0A9C6U8V3</accession>
<dbReference type="Pfam" id="PF19028">
    <property type="entry name" value="TSP1_spondin"/>
    <property type="match status" value="1"/>
</dbReference>
<dbReference type="Gene3D" id="2.20.100.10">
    <property type="entry name" value="Thrombospondin type-1 (TSP1) repeat"/>
    <property type="match status" value="1"/>
</dbReference>
<keyword evidence="6" id="KW-1185">Reference proteome</keyword>
<evidence type="ECO:0000259" key="5">
    <source>
        <dbReference type="Pfam" id="PF19028"/>
    </source>
</evidence>
<dbReference type="InterPro" id="IPR000884">
    <property type="entry name" value="TSP1_rpt"/>
</dbReference>
<dbReference type="SMART" id="SM00209">
    <property type="entry name" value="TSP1"/>
    <property type="match status" value="1"/>
</dbReference>
<dbReference type="PANTHER" id="PTHR11311:SF15">
    <property type="entry name" value="SPONDIN-2"/>
    <property type="match status" value="1"/>
</dbReference>
<dbReference type="GO" id="GO:0007155">
    <property type="term" value="P:cell adhesion"/>
    <property type="evidence" value="ECO:0007669"/>
    <property type="project" value="TreeGrafter"/>
</dbReference>
<dbReference type="GO" id="GO:0031012">
    <property type="term" value="C:extracellular matrix"/>
    <property type="evidence" value="ECO:0007669"/>
    <property type="project" value="TreeGrafter"/>
</dbReference>
<dbReference type="FunFam" id="2.20.100.10:FF:000026">
    <property type="entry name" value="Spondin 1"/>
    <property type="match status" value="1"/>
</dbReference>
<evidence type="ECO:0000256" key="1">
    <source>
        <dbReference type="ARBA" id="ARBA00022729"/>
    </source>
</evidence>
<name>A0A9C6U8V3_FRAOC</name>
<dbReference type="OrthoDB" id="6090599at2759"/>
<keyword evidence="2" id="KW-1015">Disulfide bond</keyword>
<gene>
    <name evidence="7" type="primary">LOC127749889</name>
</gene>
<dbReference type="SUPFAM" id="SSF82895">
    <property type="entry name" value="TSP-1 type 1 repeat"/>
    <property type="match status" value="1"/>
</dbReference>
<dbReference type="PANTHER" id="PTHR11311">
    <property type="entry name" value="SPONDIN"/>
    <property type="match status" value="1"/>
</dbReference>
<evidence type="ECO:0000256" key="3">
    <source>
        <dbReference type="ARBA" id="ARBA00023180"/>
    </source>
</evidence>
<dbReference type="RefSeq" id="XP_052125812.1">
    <property type="nucleotide sequence ID" value="XM_052269852.1"/>
</dbReference>
<keyword evidence="3" id="KW-0325">Glycoprotein</keyword>
<keyword evidence="1" id="KW-0732">Signal</keyword>
<evidence type="ECO:0000256" key="4">
    <source>
        <dbReference type="SAM" id="MobiDB-lite"/>
    </source>
</evidence>
<feature type="compositionally biased region" description="Polar residues" evidence="4">
    <location>
        <begin position="1"/>
        <end position="20"/>
    </location>
</feature>
<evidence type="ECO:0000313" key="7">
    <source>
        <dbReference type="RefSeq" id="XP_052125812.1"/>
    </source>
</evidence>
<dbReference type="InterPro" id="IPR051418">
    <property type="entry name" value="Spondin/Thrombospondin_T1"/>
</dbReference>
<dbReference type="KEGG" id="foc:127749889"/>
<proteinExistence type="predicted"/>
<evidence type="ECO:0000256" key="2">
    <source>
        <dbReference type="ARBA" id="ARBA00023157"/>
    </source>
</evidence>
<organism evidence="6 7">
    <name type="scientific">Frankliniella occidentalis</name>
    <name type="common">Western flower thrips</name>
    <name type="synonym">Euthrips occidentalis</name>
    <dbReference type="NCBI Taxonomy" id="133901"/>
    <lineage>
        <taxon>Eukaryota</taxon>
        <taxon>Metazoa</taxon>
        <taxon>Ecdysozoa</taxon>
        <taxon>Arthropoda</taxon>
        <taxon>Hexapoda</taxon>
        <taxon>Insecta</taxon>
        <taxon>Pterygota</taxon>
        <taxon>Neoptera</taxon>
        <taxon>Paraneoptera</taxon>
        <taxon>Thysanoptera</taxon>
        <taxon>Terebrantia</taxon>
        <taxon>Thripoidea</taxon>
        <taxon>Thripidae</taxon>
        <taxon>Frankliniella</taxon>
    </lineage>
</organism>
<dbReference type="InterPro" id="IPR044004">
    <property type="entry name" value="TSP1_spondin_dom"/>
</dbReference>
<feature type="region of interest" description="Disordered" evidence="4">
    <location>
        <begin position="1"/>
        <end position="74"/>
    </location>
</feature>
<dbReference type="Proteomes" id="UP000504606">
    <property type="component" value="Unplaced"/>
</dbReference>
<evidence type="ECO:0000313" key="6">
    <source>
        <dbReference type="Proteomes" id="UP000504606"/>
    </source>
</evidence>
<feature type="domain" description="Spondin-like TSP1" evidence="5">
    <location>
        <begin position="155"/>
        <end position="207"/>
    </location>
</feature>
<sequence>MKSTTGRTVASTTKSTTVRTRGSLPRTHATPRTTLTAPANVVDPPRRARGPTPAQRSLDHFCPSPELIPSQTPTFAQTEIDDIDDVLEERVYHLSTELSRGNASRDRDQLEANEISNELAPGLGLGDIRDSTESAIRRTSKARRSKKGSRQAKHCQVSEWSPWSACSVSCGVGDATRTRRVLEHPRRGGRPCPALQERRWCGGHSECPQNFFNW</sequence>
<dbReference type="PROSITE" id="PS50092">
    <property type="entry name" value="TSP1"/>
    <property type="match status" value="1"/>
</dbReference>